<dbReference type="InterPro" id="IPR037027">
    <property type="entry name" value="YqgF/RNaseH-like_dom_sf"/>
</dbReference>
<dbReference type="InterPro" id="IPR005227">
    <property type="entry name" value="YqgF"/>
</dbReference>
<dbReference type="EMBL" id="HBHQ01020427">
    <property type="protein sequence ID" value="CAD9821927.1"/>
    <property type="molecule type" value="Transcribed_RNA"/>
</dbReference>
<name>A0A7S2XTR7_9STRA</name>
<evidence type="ECO:0000313" key="1">
    <source>
        <dbReference type="EMBL" id="CAD9821927.1"/>
    </source>
</evidence>
<gene>
    <name evidence="1" type="ORF">ASEP1449_LOCUS13761</name>
</gene>
<evidence type="ECO:0008006" key="2">
    <source>
        <dbReference type="Google" id="ProtNLM"/>
    </source>
</evidence>
<dbReference type="Pfam" id="PF03652">
    <property type="entry name" value="RuvX"/>
    <property type="match status" value="1"/>
</dbReference>
<dbReference type="Gene3D" id="3.30.420.140">
    <property type="entry name" value="YqgF/RNase H-like domain"/>
    <property type="match status" value="1"/>
</dbReference>
<dbReference type="GO" id="GO:0006364">
    <property type="term" value="P:rRNA processing"/>
    <property type="evidence" value="ECO:0007669"/>
    <property type="project" value="InterPro"/>
</dbReference>
<dbReference type="AlphaFoldDB" id="A0A7S2XTR7"/>
<accession>A0A7S2XTR7</accession>
<sequence length="258" mass="28852">MSAPKLMRCLVAPSRIVSILDWKTTGSVVLGLDISDASIGVSYANHPSPTNEVHILDTIPYVAVDNKCGLERLKQKARVADALDDIVNDLKVRAFVVGLPLQPDGRMGGPCGKVLHFLDYLAEREKPIISKARPLALWDERDIPRNVLEQRMIMGRKKTHAVDKWGRSPSFCHVPSKVPGNYVYKSRHQFFHATRADSAGASLILKHFLDTHWEPEKDDDDQMNSVIEYSQDDELGITHQIENSSLEAENAFLSPSML</sequence>
<organism evidence="1">
    <name type="scientific">Attheya septentrionalis</name>
    <dbReference type="NCBI Taxonomy" id="420275"/>
    <lineage>
        <taxon>Eukaryota</taxon>
        <taxon>Sar</taxon>
        <taxon>Stramenopiles</taxon>
        <taxon>Ochrophyta</taxon>
        <taxon>Bacillariophyta</taxon>
        <taxon>Coscinodiscophyceae</taxon>
        <taxon>Chaetocerotophycidae</taxon>
        <taxon>Chaetocerotales</taxon>
        <taxon>Attheyaceae</taxon>
        <taxon>Attheya</taxon>
    </lineage>
</organism>
<dbReference type="SUPFAM" id="SSF53098">
    <property type="entry name" value="Ribonuclease H-like"/>
    <property type="match status" value="1"/>
</dbReference>
<dbReference type="InterPro" id="IPR012337">
    <property type="entry name" value="RNaseH-like_sf"/>
</dbReference>
<proteinExistence type="predicted"/>
<reference evidence="1" key="1">
    <citation type="submission" date="2021-01" db="EMBL/GenBank/DDBJ databases">
        <authorList>
            <person name="Corre E."/>
            <person name="Pelletier E."/>
            <person name="Niang G."/>
            <person name="Scheremetjew M."/>
            <person name="Finn R."/>
            <person name="Kale V."/>
            <person name="Holt S."/>
            <person name="Cochrane G."/>
            <person name="Meng A."/>
            <person name="Brown T."/>
            <person name="Cohen L."/>
        </authorList>
    </citation>
    <scope>NUCLEOTIDE SEQUENCE</scope>
    <source>
        <strain evidence="1">CCMP2084</strain>
    </source>
</reference>
<protein>
    <recommendedName>
        <fullName evidence="2">YqgF/RNase H-like domain-containing protein</fullName>
    </recommendedName>
</protein>